<keyword evidence="3" id="KW-1185">Reference proteome</keyword>
<protein>
    <submittedName>
        <fullName evidence="2">Uncharacterized protein</fullName>
    </submittedName>
</protein>
<reference evidence="2" key="1">
    <citation type="journal article" date="2021" name="IMA Fungus">
        <title>Genomic characterization of three marine fungi, including Emericellopsis atlantica sp. nov. with signatures of a generalist lifestyle and marine biomass degradation.</title>
        <authorList>
            <person name="Hagestad O.C."/>
            <person name="Hou L."/>
            <person name="Andersen J.H."/>
            <person name="Hansen E.H."/>
            <person name="Altermark B."/>
            <person name="Li C."/>
            <person name="Kuhnert E."/>
            <person name="Cox R.J."/>
            <person name="Crous P.W."/>
            <person name="Spatafora J.W."/>
            <person name="Lail K."/>
            <person name="Amirebrahimi M."/>
            <person name="Lipzen A."/>
            <person name="Pangilinan J."/>
            <person name="Andreopoulos W."/>
            <person name="Hayes R.D."/>
            <person name="Ng V."/>
            <person name="Grigoriev I.V."/>
            <person name="Jackson S.A."/>
            <person name="Sutton T.D.S."/>
            <person name="Dobson A.D.W."/>
            <person name="Rama T."/>
        </authorList>
    </citation>
    <scope>NUCLEOTIDE SEQUENCE</scope>
    <source>
        <strain evidence="2">TRa018bII</strain>
    </source>
</reference>
<evidence type="ECO:0000313" key="2">
    <source>
        <dbReference type="EMBL" id="KAG9235294.1"/>
    </source>
</evidence>
<dbReference type="AlphaFoldDB" id="A0A9P7YK21"/>
<feature type="compositionally biased region" description="Basic and acidic residues" evidence="1">
    <location>
        <begin position="189"/>
        <end position="203"/>
    </location>
</feature>
<feature type="region of interest" description="Disordered" evidence="1">
    <location>
        <begin position="189"/>
        <end position="211"/>
    </location>
</feature>
<feature type="region of interest" description="Disordered" evidence="1">
    <location>
        <begin position="1"/>
        <end position="20"/>
    </location>
</feature>
<comment type="caution">
    <text evidence="2">The sequence shown here is derived from an EMBL/GenBank/DDBJ whole genome shotgun (WGS) entry which is preliminary data.</text>
</comment>
<dbReference type="Proteomes" id="UP000824998">
    <property type="component" value="Unassembled WGS sequence"/>
</dbReference>
<dbReference type="EMBL" id="MU251436">
    <property type="protein sequence ID" value="KAG9235294.1"/>
    <property type="molecule type" value="Genomic_DNA"/>
</dbReference>
<sequence>MVDRVVDGEEGDSGVHSRRDVFPGSFSKSQVLKSKVTTHASLATISVCLTSCHSHGRTLETDQERGVKSLYRCRTAADGKENRRVYGERSQLQSIDGRSEDEVAKLDMLWNGRLDGVFVRRVSADGGNMRLGYVGIKYRNQSFKFELLGAREVGNRVKDGYWEGLEEREARGDRTVVLSLPILILRSRNDRPTNTNEREKSRSNEIPNQELLATLPPRLSNRVPNHIKFHDRILTNMHRDMKRIPNQHTPLSELFELTPNRRVATTQKPNGQSRSNSKRVAKTMKSMIGSGHAKGFILAWWRGVVLLWTGLRASRQHTSFGKPLAFEDCPLGRAGMLVSEMNWCDDGDLQKAFVHACWAGEMVGGVGNSRTREDEEKG</sequence>
<organism evidence="2 3">
    <name type="scientific">Amylocarpus encephaloides</name>
    <dbReference type="NCBI Taxonomy" id="45428"/>
    <lineage>
        <taxon>Eukaryota</taxon>
        <taxon>Fungi</taxon>
        <taxon>Dikarya</taxon>
        <taxon>Ascomycota</taxon>
        <taxon>Pezizomycotina</taxon>
        <taxon>Leotiomycetes</taxon>
        <taxon>Helotiales</taxon>
        <taxon>Helotiales incertae sedis</taxon>
        <taxon>Amylocarpus</taxon>
    </lineage>
</organism>
<accession>A0A9P7YK21</accession>
<gene>
    <name evidence="2" type="ORF">BJ875DRAFT_542251</name>
</gene>
<proteinExistence type="predicted"/>
<evidence type="ECO:0000256" key="1">
    <source>
        <dbReference type="SAM" id="MobiDB-lite"/>
    </source>
</evidence>
<name>A0A9P7YK21_9HELO</name>
<evidence type="ECO:0000313" key="3">
    <source>
        <dbReference type="Proteomes" id="UP000824998"/>
    </source>
</evidence>